<dbReference type="PANTHER" id="PTHR23416:SF23">
    <property type="entry name" value="ACETYLTRANSFERASE C18B11.09C-RELATED"/>
    <property type="match status" value="1"/>
</dbReference>
<proteinExistence type="inferred from homology"/>
<dbReference type="CDD" id="cd03357">
    <property type="entry name" value="LbH_MAT_GAT"/>
    <property type="match status" value="1"/>
</dbReference>
<dbReference type="PANTHER" id="PTHR23416">
    <property type="entry name" value="SIALIC ACID SYNTHASE-RELATED"/>
    <property type="match status" value="1"/>
</dbReference>
<reference evidence="5" key="1">
    <citation type="submission" date="2021-06" db="EMBL/GenBank/DDBJ databases">
        <authorList>
            <person name="Hodson N. C."/>
            <person name="Mongue J. A."/>
            <person name="Jaron S. K."/>
        </authorList>
    </citation>
    <scope>NUCLEOTIDE SEQUENCE</scope>
</reference>
<feature type="domain" description="Maltose/galactoside acetyltransferase" evidence="4">
    <location>
        <begin position="35"/>
        <end position="87"/>
    </location>
</feature>
<dbReference type="Pfam" id="PF00132">
    <property type="entry name" value="Hexapep"/>
    <property type="match status" value="1"/>
</dbReference>
<evidence type="ECO:0000256" key="1">
    <source>
        <dbReference type="ARBA" id="ARBA00007274"/>
    </source>
</evidence>
<keyword evidence="6" id="KW-1185">Reference proteome</keyword>
<dbReference type="AlphaFoldDB" id="A0A8J2K0S8"/>
<dbReference type="InterPro" id="IPR051159">
    <property type="entry name" value="Hexapeptide_acetyltransf"/>
</dbReference>
<sequence length="237" mass="26127">MLLKLHSFKHSELLVKTNNFTDMADPTESAGLSNMQKMIQGIPYNPYDPEIVAARKRKYRLIREFNASSDEDPPNRSRILKELLSPESSNKVFIEPNFRCDYGFNLTFGENSYMNFDCCILDCAPVKIGKNFLAGPGVHIYTGTHPTDPIERRTHETTKPVTIGDDCWIGGLAVICPGVTLGNGVVVGAGSVVTKSFPDYVVIAGSPAKIIKQLDKPSDEAINSKPELTAYTQQDAK</sequence>
<comment type="caution">
    <text evidence="5">The sequence shown here is derived from an EMBL/GenBank/DDBJ whole genome shotgun (WGS) entry which is preliminary data.</text>
</comment>
<comment type="similarity">
    <text evidence="1">Belongs to the transferase hexapeptide repeat family.</text>
</comment>
<dbReference type="FunFam" id="2.160.10.10:FF:000025">
    <property type="entry name" value="Hexapeptide-repeat containing-acetyltransferase"/>
    <property type="match status" value="1"/>
</dbReference>
<evidence type="ECO:0000313" key="6">
    <source>
        <dbReference type="Proteomes" id="UP000708208"/>
    </source>
</evidence>
<organism evidence="5 6">
    <name type="scientific">Allacma fusca</name>
    <dbReference type="NCBI Taxonomy" id="39272"/>
    <lineage>
        <taxon>Eukaryota</taxon>
        <taxon>Metazoa</taxon>
        <taxon>Ecdysozoa</taxon>
        <taxon>Arthropoda</taxon>
        <taxon>Hexapoda</taxon>
        <taxon>Collembola</taxon>
        <taxon>Symphypleona</taxon>
        <taxon>Sminthuridae</taxon>
        <taxon>Allacma</taxon>
    </lineage>
</organism>
<gene>
    <name evidence="5" type="ORF">AFUS01_LOCUS19657</name>
</gene>
<dbReference type="Proteomes" id="UP000708208">
    <property type="component" value="Unassembled WGS sequence"/>
</dbReference>
<dbReference type="OrthoDB" id="10030506at2759"/>
<dbReference type="EMBL" id="CAJVCH010204885">
    <property type="protein sequence ID" value="CAG7731048.1"/>
    <property type="molecule type" value="Genomic_DNA"/>
</dbReference>
<keyword evidence="3" id="KW-0012">Acyltransferase</keyword>
<dbReference type="InterPro" id="IPR024688">
    <property type="entry name" value="Mac_dom"/>
</dbReference>
<evidence type="ECO:0000256" key="3">
    <source>
        <dbReference type="ARBA" id="ARBA00023315"/>
    </source>
</evidence>
<evidence type="ECO:0000256" key="2">
    <source>
        <dbReference type="ARBA" id="ARBA00022679"/>
    </source>
</evidence>
<dbReference type="GO" id="GO:0016407">
    <property type="term" value="F:acetyltransferase activity"/>
    <property type="evidence" value="ECO:0007669"/>
    <property type="project" value="InterPro"/>
</dbReference>
<evidence type="ECO:0000259" key="4">
    <source>
        <dbReference type="SMART" id="SM01266"/>
    </source>
</evidence>
<accession>A0A8J2K0S8</accession>
<name>A0A8J2K0S8_9HEXA</name>
<dbReference type="GO" id="GO:0008374">
    <property type="term" value="F:O-acyltransferase activity"/>
    <property type="evidence" value="ECO:0007669"/>
    <property type="project" value="TreeGrafter"/>
</dbReference>
<evidence type="ECO:0000313" key="5">
    <source>
        <dbReference type="EMBL" id="CAG7731048.1"/>
    </source>
</evidence>
<dbReference type="SMART" id="SM01266">
    <property type="entry name" value="Mac"/>
    <property type="match status" value="1"/>
</dbReference>
<dbReference type="InterPro" id="IPR001451">
    <property type="entry name" value="Hexapep"/>
</dbReference>
<protein>
    <recommendedName>
        <fullName evidence="4">Maltose/galactoside acetyltransferase domain-containing protein</fullName>
    </recommendedName>
</protein>
<keyword evidence="2" id="KW-0808">Transferase</keyword>
<dbReference type="Pfam" id="PF12464">
    <property type="entry name" value="Mac"/>
    <property type="match status" value="1"/>
</dbReference>